<comment type="caution">
    <text evidence="2">The sequence shown here is derived from an EMBL/GenBank/DDBJ whole genome shotgun (WGS) entry which is preliminary data.</text>
</comment>
<dbReference type="RefSeq" id="WP_046371051.1">
    <property type="nucleotide sequence ID" value="NZ_BBWV01000004.1"/>
</dbReference>
<evidence type="ECO:0000313" key="3">
    <source>
        <dbReference type="Proteomes" id="UP000033121"/>
    </source>
</evidence>
<protein>
    <submittedName>
        <fullName evidence="2">Uncharacterized protein</fullName>
    </submittedName>
</protein>
<feature type="chain" id="PRO_5002429972" evidence="1">
    <location>
        <begin position="26"/>
        <end position="155"/>
    </location>
</feature>
<dbReference type="Proteomes" id="UP000033121">
    <property type="component" value="Unassembled WGS sequence"/>
</dbReference>
<organism evidence="2 3">
    <name type="scientific">Flavihumibacter petaseus NBRC 106054</name>
    <dbReference type="NCBI Taxonomy" id="1220578"/>
    <lineage>
        <taxon>Bacteria</taxon>
        <taxon>Pseudomonadati</taxon>
        <taxon>Bacteroidota</taxon>
        <taxon>Chitinophagia</taxon>
        <taxon>Chitinophagales</taxon>
        <taxon>Chitinophagaceae</taxon>
        <taxon>Flavihumibacter</taxon>
    </lineage>
</organism>
<feature type="signal peptide" evidence="1">
    <location>
        <begin position="1"/>
        <end position="25"/>
    </location>
</feature>
<reference evidence="2 3" key="1">
    <citation type="submission" date="2015-04" db="EMBL/GenBank/DDBJ databases">
        <title>Whole genome shotgun sequence of Flavihumibacter petaseus NBRC 106054.</title>
        <authorList>
            <person name="Miyazawa S."/>
            <person name="Hosoyama A."/>
            <person name="Hashimoto M."/>
            <person name="Noguchi M."/>
            <person name="Tsuchikane K."/>
            <person name="Ohji S."/>
            <person name="Yamazoe A."/>
            <person name="Ichikawa N."/>
            <person name="Kimura A."/>
            <person name="Fujita N."/>
        </authorList>
    </citation>
    <scope>NUCLEOTIDE SEQUENCE [LARGE SCALE GENOMIC DNA]</scope>
    <source>
        <strain evidence="2 3">NBRC 106054</strain>
    </source>
</reference>
<keyword evidence="3" id="KW-1185">Reference proteome</keyword>
<gene>
    <name evidence="2" type="ORF">FPE01S_04_03210</name>
</gene>
<dbReference type="AlphaFoldDB" id="A0A0E9N5J6"/>
<evidence type="ECO:0000256" key="1">
    <source>
        <dbReference type="SAM" id="SignalP"/>
    </source>
</evidence>
<sequence>MKQLYPVLRNICTLLLAGCVASSQAQSIAPASPKVSHYTTVDSLPVVPAGHNGNARQKNANQLNRADDMQQVEMNVLHKMVTDQLKLGIPINWMEKEVVFDFYNADGKLMRKVIEHRSATNLTIDLSGLPAGTVVVRASCGKEFAVQQLMIENVL</sequence>
<accession>A0A0E9N5J6</accession>
<proteinExistence type="predicted"/>
<evidence type="ECO:0000313" key="2">
    <source>
        <dbReference type="EMBL" id="GAO45078.1"/>
    </source>
</evidence>
<name>A0A0E9N5J6_9BACT</name>
<dbReference type="EMBL" id="BBWV01000004">
    <property type="protein sequence ID" value="GAO45078.1"/>
    <property type="molecule type" value="Genomic_DNA"/>
</dbReference>
<dbReference type="OrthoDB" id="9770043at2"/>
<keyword evidence="1" id="KW-0732">Signal</keyword>